<feature type="region of interest" description="Disordered" evidence="1">
    <location>
        <begin position="1"/>
        <end position="20"/>
    </location>
</feature>
<dbReference type="InterPro" id="IPR013783">
    <property type="entry name" value="Ig-like_fold"/>
</dbReference>
<reference evidence="2" key="2">
    <citation type="submission" date="2025-09" db="UniProtKB">
        <authorList>
            <consortium name="Ensembl"/>
        </authorList>
    </citation>
    <scope>IDENTIFICATION</scope>
</reference>
<evidence type="ECO:0008006" key="4">
    <source>
        <dbReference type="Google" id="ProtNLM"/>
    </source>
</evidence>
<sequence length="122" mass="13395">MRGCSPWTPASSHCPKTSGTGWQNHSIPANTRSLAISGLLPSTWYRVTLYGVHRGELLEPTFADTITGINTIELVLFFSAAPLLQNCSTGLWFRNISSKTLYIQVKSDFTSLTFSLPLVLCS</sequence>
<dbReference type="AlphaFoldDB" id="A0A8C8DNI3"/>
<accession>A0A8C8DNI3</accession>
<protein>
    <recommendedName>
        <fullName evidence="4">Fibronectin type-III domain-containing protein</fullName>
    </recommendedName>
</protein>
<proteinExistence type="predicted"/>
<evidence type="ECO:0000256" key="1">
    <source>
        <dbReference type="SAM" id="MobiDB-lite"/>
    </source>
</evidence>
<dbReference type="Proteomes" id="UP000694383">
    <property type="component" value="Unplaced"/>
</dbReference>
<organism evidence="2 3">
    <name type="scientific">Oryzias sinensis</name>
    <name type="common">Chinese medaka</name>
    <dbReference type="NCBI Taxonomy" id="183150"/>
    <lineage>
        <taxon>Eukaryota</taxon>
        <taxon>Metazoa</taxon>
        <taxon>Chordata</taxon>
        <taxon>Craniata</taxon>
        <taxon>Vertebrata</taxon>
        <taxon>Euteleostomi</taxon>
        <taxon>Actinopterygii</taxon>
        <taxon>Neopterygii</taxon>
        <taxon>Teleostei</taxon>
        <taxon>Neoteleostei</taxon>
        <taxon>Acanthomorphata</taxon>
        <taxon>Ovalentaria</taxon>
        <taxon>Atherinomorphae</taxon>
        <taxon>Beloniformes</taxon>
        <taxon>Adrianichthyidae</taxon>
        <taxon>Oryziinae</taxon>
        <taxon>Oryzias</taxon>
    </lineage>
</organism>
<name>A0A8C8DNI3_9TELE</name>
<feature type="compositionally biased region" description="Polar residues" evidence="1">
    <location>
        <begin position="8"/>
        <end position="20"/>
    </location>
</feature>
<dbReference type="InterPro" id="IPR036116">
    <property type="entry name" value="FN3_sf"/>
</dbReference>
<reference evidence="2" key="1">
    <citation type="submission" date="2025-08" db="UniProtKB">
        <authorList>
            <consortium name="Ensembl"/>
        </authorList>
    </citation>
    <scope>IDENTIFICATION</scope>
</reference>
<evidence type="ECO:0000313" key="3">
    <source>
        <dbReference type="Proteomes" id="UP000694383"/>
    </source>
</evidence>
<dbReference type="Gene3D" id="2.60.40.10">
    <property type="entry name" value="Immunoglobulins"/>
    <property type="match status" value="1"/>
</dbReference>
<evidence type="ECO:0000313" key="2">
    <source>
        <dbReference type="Ensembl" id="ENSOSIP00000018068.1"/>
    </source>
</evidence>
<dbReference type="SUPFAM" id="SSF49265">
    <property type="entry name" value="Fibronectin type III"/>
    <property type="match status" value="1"/>
</dbReference>
<keyword evidence="3" id="KW-1185">Reference proteome</keyword>
<dbReference type="Ensembl" id="ENSOSIT00000019082.1">
    <property type="protein sequence ID" value="ENSOSIP00000018068.1"/>
    <property type="gene ID" value="ENSOSIG00000009839.1"/>
</dbReference>